<dbReference type="STRING" id="1219011.GCA_001895045_03171"/>
<protein>
    <submittedName>
        <fullName evidence="4">Short chain dehydrogenase</fullName>
        <ecNumber evidence="4">1.1.1.100</ecNumber>
    </submittedName>
</protein>
<reference evidence="4 5" key="1">
    <citation type="submission" date="2018-06" db="EMBL/GenBank/DDBJ databases">
        <authorList>
            <consortium name="Pathogen Informatics"/>
            <person name="Doyle S."/>
        </authorList>
    </citation>
    <scope>NUCLEOTIDE SEQUENCE [LARGE SCALE GENOMIC DNA]</scope>
    <source>
        <strain evidence="4 5">NCTC10994</strain>
    </source>
</reference>
<dbReference type="Proteomes" id="UP000249091">
    <property type="component" value="Chromosome 1"/>
</dbReference>
<dbReference type="NCBIfam" id="NF005893">
    <property type="entry name" value="PRK07856.1"/>
    <property type="match status" value="1"/>
</dbReference>
<dbReference type="EC" id="1.1.1.100" evidence="4"/>
<keyword evidence="2 4" id="KW-0560">Oxidoreductase</keyword>
<dbReference type="CDD" id="cd05233">
    <property type="entry name" value="SDR_c"/>
    <property type="match status" value="1"/>
</dbReference>
<dbReference type="PROSITE" id="PS00061">
    <property type="entry name" value="ADH_SHORT"/>
    <property type="match status" value="1"/>
</dbReference>
<evidence type="ECO:0000256" key="2">
    <source>
        <dbReference type="ARBA" id="ARBA00023002"/>
    </source>
</evidence>
<evidence type="ECO:0000313" key="4">
    <source>
        <dbReference type="EMBL" id="SQI31964.1"/>
    </source>
</evidence>
<name>A0A2X4X640_9NOCA</name>
<dbReference type="Gene3D" id="3.40.50.720">
    <property type="entry name" value="NAD(P)-binding Rossmann-like Domain"/>
    <property type="match status" value="1"/>
</dbReference>
<feature type="domain" description="Ketoreductase" evidence="3">
    <location>
        <begin position="8"/>
        <end position="187"/>
    </location>
</feature>
<sequence length="258" mass="26379">MDLGLDGTVVLVTGGVRGVGAGISRTFLRAGATVVTCARNEGDRPVEADGRTAEFLPCDVRDPERVQDLVDRIVARHGRLDTLVNNAGGSPFALAADASPKFHTKIVELNLLAPLLVSQAANAVMQTQDTGGSIVNISSVSGSRPSPGTAAYGAAKAGIDSLGQSLAVEWAPKVRVNSVVVGLVDTEQSHLFYGDDEGVAAVGATVPLGRLSSPDDVGNCAAFLASPLAAYVSGSTLTVHGGGERPAYMAAARTKETK</sequence>
<dbReference type="PRINTS" id="PR00080">
    <property type="entry name" value="SDRFAMILY"/>
</dbReference>
<accession>A0A2X4X640</accession>
<dbReference type="PRINTS" id="PR00081">
    <property type="entry name" value="GDHRDH"/>
</dbReference>
<dbReference type="KEGG" id="rcr:NCTC10994_02078"/>
<dbReference type="InterPro" id="IPR057326">
    <property type="entry name" value="KR_dom"/>
</dbReference>
<dbReference type="SUPFAM" id="SSF51735">
    <property type="entry name" value="NAD(P)-binding Rossmann-fold domains"/>
    <property type="match status" value="1"/>
</dbReference>
<dbReference type="RefSeq" id="WP_072702277.1">
    <property type="nucleotide sequence ID" value="NZ_JAFBBL010000001.1"/>
</dbReference>
<dbReference type="PANTHER" id="PTHR42760">
    <property type="entry name" value="SHORT-CHAIN DEHYDROGENASES/REDUCTASES FAMILY MEMBER"/>
    <property type="match status" value="1"/>
</dbReference>
<dbReference type="InterPro" id="IPR020904">
    <property type="entry name" value="Sc_DH/Rdtase_CS"/>
</dbReference>
<gene>
    <name evidence="4" type="primary">fabG_8</name>
    <name evidence="4" type="ORF">NCTC10994_02078</name>
</gene>
<dbReference type="InterPro" id="IPR036291">
    <property type="entry name" value="NAD(P)-bd_dom_sf"/>
</dbReference>
<evidence type="ECO:0000313" key="5">
    <source>
        <dbReference type="Proteomes" id="UP000249091"/>
    </source>
</evidence>
<keyword evidence="5" id="KW-1185">Reference proteome</keyword>
<proteinExistence type="inferred from homology"/>
<evidence type="ECO:0000259" key="3">
    <source>
        <dbReference type="SMART" id="SM00822"/>
    </source>
</evidence>
<dbReference type="FunFam" id="3.40.50.720:FF:000084">
    <property type="entry name" value="Short-chain dehydrogenase reductase"/>
    <property type="match status" value="1"/>
</dbReference>
<evidence type="ECO:0000256" key="1">
    <source>
        <dbReference type="ARBA" id="ARBA00006484"/>
    </source>
</evidence>
<dbReference type="EMBL" id="LS483468">
    <property type="protein sequence ID" value="SQI31964.1"/>
    <property type="molecule type" value="Genomic_DNA"/>
</dbReference>
<dbReference type="Pfam" id="PF13561">
    <property type="entry name" value="adh_short_C2"/>
    <property type="match status" value="1"/>
</dbReference>
<dbReference type="AlphaFoldDB" id="A0A2X4X640"/>
<dbReference type="InterPro" id="IPR002347">
    <property type="entry name" value="SDR_fam"/>
</dbReference>
<dbReference type="SMART" id="SM00822">
    <property type="entry name" value="PKS_KR"/>
    <property type="match status" value="1"/>
</dbReference>
<comment type="similarity">
    <text evidence="1">Belongs to the short-chain dehydrogenases/reductases (SDR) family.</text>
</comment>
<dbReference type="GO" id="GO:0004316">
    <property type="term" value="F:3-oxoacyl-[acyl-carrier-protein] reductase (NADPH) activity"/>
    <property type="evidence" value="ECO:0007669"/>
    <property type="project" value="UniProtKB-EC"/>
</dbReference>
<organism evidence="4 5">
    <name type="scientific">Rhodococcus coprophilus</name>
    <dbReference type="NCBI Taxonomy" id="38310"/>
    <lineage>
        <taxon>Bacteria</taxon>
        <taxon>Bacillati</taxon>
        <taxon>Actinomycetota</taxon>
        <taxon>Actinomycetes</taxon>
        <taxon>Mycobacteriales</taxon>
        <taxon>Nocardiaceae</taxon>
        <taxon>Rhodococcus</taxon>
    </lineage>
</organism>